<gene>
    <name evidence="1" type="ORF">JCM19235_4999</name>
</gene>
<accession>A0A090SQ76</accession>
<dbReference type="AlphaFoldDB" id="A0A090SQ76"/>
<evidence type="ECO:0008006" key="3">
    <source>
        <dbReference type="Google" id="ProtNLM"/>
    </source>
</evidence>
<name>A0A090SQ76_9VIBR</name>
<evidence type="ECO:0000313" key="1">
    <source>
        <dbReference type="EMBL" id="GAL21517.1"/>
    </source>
</evidence>
<dbReference type="STRING" id="990268.JCM19235_4999"/>
<keyword evidence="2" id="KW-1185">Reference proteome</keyword>
<dbReference type="EMBL" id="BBMR01000008">
    <property type="protein sequence ID" value="GAL21517.1"/>
    <property type="molecule type" value="Genomic_DNA"/>
</dbReference>
<proteinExistence type="predicted"/>
<organism evidence="1 2">
    <name type="scientific">Vibrio maritimus</name>
    <dbReference type="NCBI Taxonomy" id="990268"/>
    <lineage>
        <taxon>Bacteria</taxon>
        <taxon>Pseudomonadati</taxon>
        <taxon>Pseudomonadota</taxon>
        <taxon>Gammaproteobacteria</taxon>
        <taxon>Vibrionales</taxon>
        <taxon>Vibrionaceae</taxon>
        <taxon>Vibrio</taxon>
    </lineage>
</organism>
<comment type="caution">
    <text evidence="1">The sequence shown here is derived from an EMBL/GenBank/DDBJ whole genome shotgun (WGS) entry which is preliminary data.</text>
</comment>
<reference evidence="1 2" key="1">
    <citation type="submission" date="2014-09" db="EMBL/GenBank/DDBJ databases">
        <title>Vibrio maritimus JCM 19235. (C45) whole genome shotgun sequence.</title>
        <authorList>
            <person name="Sawabe T."/>
            <person name="Meirelles P."/>
            <person name="Nakanishi M."/>
            <person name="Sayaka M."/>
            <person name="Hattori M."/>
            <person name="Ohkuma M."/>
        </authorList>
    </citation>
    <scope>NUCLEOTIDE SEQUENCE [LARGE SCALE GENOMIC DNA]</scope>
    <source>
        <strain evidence="2">JCM19235</strain>
    </source>
</reference>
<protein>
    <recommendedName>
        <fullName evidence="3">Autolysin sensor kinase</fullName>
    </recommendedName>
</protein>
<sequence length="49" mass="5585">MQIVDKRLRNQFGRDSALKIEVETQQHTRMSFIIPAPANSDDKRTAIAS</sequence>
<dbReference type="Proteomes" id="UP000029228">
    <property type="component" value="Unassembled WGS sequence"/>
</dbReference>
<evidence type="ECO:0000313" key="2">
    <source>
        <dbReference type="Proteomes" id="UP000029228"/>
    </source>
</evidence>